<keyword evidence="2" id="KW-0418">Kinase</keyword>
<dbReference type="PANTHER" id="PTHR21310">
    <property type="entry name" value="AMINOGLYCOSIDE PHOSPHOTRANSFERASE-RELATED-RELATED"/>
    <property type="match status" value="1"/>
</dbReference>
<dbReference type="Pfam" id="PF01636">
    <property type="entry name" value="APH"/>
    <property type="match status" value="1"/>
</dbReference>
<dbReference type="EMBL" id="LT629692">
    <property type="protein sequence ID" value="SDG85452.1"/>
    <property type="molecule type" value="Genomic_DNA"/>
</dbReference>
<name>A0A1G7XMQ8_9MICO</name>
<accession>A0A1G7XMQ8</accession>
<gene>
    <name evidence="2" type="ORF">SAMN04489810_1476</name>
</gene>
<dbReference type="Proteomes" id="UP000199009">
    <property type="component" value="Chromosome I"/>
</dbReference>
<dbReference type="STRING" id="370764.SAMN04489810_1476"/>
<keyword evidence="2" id="KW-0808">Transferase</keyword>
<sequence length="292" mass="32304">MTIDEDLVRRLVASQFPQWAALSIRQVMPGGWDNRTFRLGDDMLVRLPSADGYAPAVAKEQRWLPVIAPRVPFEIPAPIALGSPTPQFDRPWSVYRWIDGTPAGDVPGIDIDDLARDVARFLVALAAVETTDAPAAGPHSFWRGAHPRVYDDEVQRSLRELEDTIDTVAARRIWDAALRTRITAQPVWFHGDIAPGNLLLREGRLVAVIDFGTSGAGDPACDLAIAWTMFDDRARDVFRAALPWDSEVWARGKAWALWKAMLVLADASGSHDPEGEARKARIVLERILADGT</sequence>
<dbReference type="Gene3D" id="3.90.1200.10">
    <property type="match status" value="1"/>
</dbReference>
<dbReference type="SUPFAM" id="SSF56112">
    <property type="entry name" value="Protein kinase-like (PK-like)"/>
    <property type="match status" value="1"/>
</dbReference>
<dbReference type="PANTHER" id="PTHR21310:SF42">
    <property type="entry name" value="BIFUNCTIONAL AAC_APH"/>
    <property type="match status" value="1"/>
</dbReference>
<protein>
    <submittedName>
        <fullName evidence="2">Predicted kinase, aminoglycoside phosphotransferase (APT) family</fullName>
    </submittedName>
</protein>
<dbReference type="GO" id="GO:0016301">
    <property type="term" value="F:kinase activity"/>
    <property type="evidence" value="ECO:0007669"/>
    <property type="project" value="UniProtKB-KW"/>
</dbReference>
<organism evidence="2 3">
    <name type="scientific">Microbacterium pygmaeum</name>
    <dbReference type="NCBI Taxonomy" id="370764"/>
    <lineage>
        <taxon>Bacteria</taxon>
        <taxon>Bacillati</taxon>
        <taxon>Actinomycetota</taxon>
        <taxon>Actinomycetes</taxon>
        <taxon>Micrococcales</taxon>
        <taxon>Microbacteriaceae</taxon>
        <taxon>Microbacterium</taxon>
    </lineage>
</organism>
<evidence type="ECO:0000259" key="1">
    <source>
        <dbReference type="Pfam" id="PF01636"/>
    </source>
</evidence>
<keyword evidence="3" id="KW-1185">Reference proteome</keyword>
<evidence type="ECO:0000313" key="3">
    <source>
        <dbReference type="Proteomes" id="UP000199009"/>
    </source>
</evidence>
<dbReference type="InterPro" id="IPR002575">
    <property type="entry name" value="Aminoglycoside_PTrfase"/>
</dbReference>
<dbReference type="RefSeq" id="WP_231917841.1">
    <property type="nucleotide sequence ID" value="NZ_LT629692.1"/>
</dbReference>
<dbReference type="Gene3D" id="3.30.200.20">
    <property type="entry name" value="Phosphorylase Kinase, domain 1"/>
    <property type="match status" value="1"/>
</dbReference>
<evidence type="ECO:0000313" key="2">
    <source>
        <dbReference type="EMBL" id="SDG85452.1"/>
    </source>
</evidence>
<dbReference type="InterPro" id="IPR011009">
    <property type="entry name" value="Kinase-like_dom_sf"/>
</dbReference>
<dbReference type="CDD" id="cd05155">
    <property type="entry name" value="APH_ChoK_like_1"/>
    <property type="match status" value="1"/>
</dbReference>
<dbReference type="AlphaFoldDB" id="A0A1G7XMQ8"/>
<reference evidence="2 3" key="1">
    <citation type="submission" date="2016-10" db="EMBL/GenBank/DDBJ databases">
        <authorList>
            <person name="de Groot N.N."/>
        </authorList>
    </citation>
    <scope>NUCLEOTIDE SEQUENCE [LARGE SCALE GENOMIC DNA]</scope>
    <source>
        <strain evidence="2 3">DSM 23142</strain>
    </source>
</reference>
<dbReference type="InterPro" id="IPR051678">
    <property type="entry name" value="AGP_Transferase"/>
</dbReference>
<feature type="domain" description="Aminoglycoside phosphotransferase" evidence="1">
    <location>
        <begin position="28"/>
        <end position="243"/>
    </location>
</feature>
<proteinExistence type="predicted"/>